<evidence type="ECO:0008006" key="3">
    <source>
        <dbReference type="Google" id="ProtNLM"/>
    </source>
</evidence>
<name>A0A8H4NWD2_9HYPO</name>
<dbReference type="Proteomes" id="UP000605986">
    <property type="component" value="Unassembled WGS sequence"/>
</dbReference>
<protein>
    <recommendedName>
        <fullName evidence="3">F-box domain-containing protein</fullName>
    </recommendedName>
</protein>
<dbReference type="SUPFAM" id="SSF52047">
    <property type="entry name" value="RNI-like"/>
    <property type="match status" value="1"/>
</dbReference>
<dbReference type="Gene3D" id="3.80.10.10">
    <property type="entry name" value="Ribonuclease Inhibitor"/>
    <property type="match status" value="1"/>
</dbReference>
<evidence type="ECO:0000313" key="1">
    <source>
        <dbReference type="EMBL" id="KAF4446986.1"/>
    </source>
</evidence>
<organism evidence="1 2">
    <name type="scientific">Fusarium austroafricanum</name>
    <dbReference type="NCBI Taxonomy" id="2364996"/>
    <lineage>
        <taxon>Eukaryota</taxon>
        <taxon>Fungi</taxon>
        <taxon>Dikarya</taxon>
        <taxon>Ascomycota</taxon>
        <taxon>Pezizomycotina</taxon>
        <taxon>Sordariomycetes</taxon>
        <taxon>Hypocreomycetidae</taxon>
        <taxon>Hypocreales</taxon>
        <taxon>Nectriaceae</taxon>
        <taxon>Fusarium</taxon>
        <taxon>Fusarium concolor species complex</taxon>
    </lineage>
</organism>
<dbReference type="AlphaFoldDB" id="A0A8H4NWD2"/>
<comment type="caution">
    <text evidence="1">The sequence shown here is derived from an EMBL/GenBank/DDBJ whole genome shotgun (WGS) entry which is preliminary data.</text>
</comment>
<dbReference type="OrthoDB" id="5089581at2759"/>
<dbReference type="EMBL" id="JAADJG010000421">
    <property type="protein sequence ID" value="KAF4446986.1"/>
    <property type="molecule type" value="Genomic_DNA"/>
</dbReference>
<proteinExistence type="predicted"/>
<reference evidence="1" key="1">
    <citation type="submission" date="2020-01" db="EMBL/GenBank/DDBJ databases">
        <title>Identification and distribution of gene clusters putatively required for synthesis of sphingolipid metabolism inhibitors in phylogenetically diverse species of the filamentous fungus Fusarium.</title>
        <authorList>
            <person name="Kim H.-S."/>
            <person name="Busman M."/>
            <person name="Brown D.W."/>
            <person name="Divon H."/>
            <person name="Uhlig S."/>
            <person name="Proctor R.H."/>
        </authorList>
    </citation>
    <scope>NUCLEOTIDE SEQUENCE</scope>
    <source>
        <strain evidence="1">NRRL 53441</strain>
    </source>
</reference>
<gene>
    <name evidence="1" type="ORF">F53441_9457</name>
</gene>
<accession>A0A8H4NWD2</accession>
<dbReference type="InterPro" id="IPR032675">
    <property type="entry name" value="LRR_dom_sf"/>
</dbReference>
<keyword evidence="2" id="KW-1185">Reference proteome</keyword>
<evidence type="ECO:0000313" key="2">
    <source>
        <dbReference type="Proteomes" id="UP000605986"/>
    </source>
</evidence>
<sequence>MTPDEKDSRIEIGHSMLKLTNNLRTIALQRPNDPEAQRRAQAAVDLYEQAAQSNPFPQITQPRQPAKIHQPVNVVYSLPTEIYQAIIHCIVANYSEDIYLGYGTMTERRLHLRRERADTLAALACCCRLFQELVEPYLYKHPRSEKLVANSHSSWLFRFSLAIEPRRADLVKSLTLQWDEGEGVMEYWAEIAHLCPNLNRLTIADNNWESSRPMDVQLGKLFAACPNVTAFSFNCFILPEGDVFNDLAANTEQQFNTFAQQLKYLTLCTSEQWILKRVLPYQFPNLKSLFLHCIDRSDDKVLSKKLPELAIQCPSLERLSVGDVQIFRVQHLLDACKIWGPTLKAIYIDEIDDVFGPDGRGSCPNPITRILRHLPVLGELHAGPSVPNYVCDLDAIACYSPRLKVLNLDGTFQHGDFLPTDANDKRKYRDFNMKPTPELNGAMTRLIDAHAETLHKLRINNNYDVNTTVLNILKKAKNLEDVQMPFF</sequence>